<dbReference type="GO" id="GO:0000105">
    <property type="term" value="P:L-histidine biosynthetic process"/>
    <property type="evidence" value="ECO:0007669"/>
    <property type="project" value="UniProtKB-UniRule"/>
</dbReference>
<dbReference type="Pfam" id="PF00155">
    <property type="entry name" value="Aminotran_1_2"/>
    <property type="match status" value="1"/>
</dbReference>
<evidence type="ECO:0000256" key="1">
    <source>
        <dbReference type="ARBA" id="ARBA00001933"/>
    </source>
</evidence>
<comment type="similarity">
    <text evidence="6">Belongs to the class-II pyridoxal-phosphate-dependent aminotransferase family. Histidinol-phosphate aminotransferase subfamily.</text>
</comment>
<feature type="modified residue" description="N6-(pyridoxal phosphate)lysine" evidence="6">
    <location>
        <position position="228"/>
    </location>
</feature>
<dbReference type="Gene3D" id="3.40.640.10">
    <property type="entry name" value="Type I PLP-dependent aspartate aminotransferase-like (Major domain)"/>
    <property type="match status" value="1"/>
</dbReference>
<sequence>MNEFIKKKGRKEIFDLKPYVPGKPIEEVKRELGIDDIIKLASNENPIGPSPKGVEAVEKALAQLHFYPDSNCFYLKNRLSEILGYENENLIIGNGSDEVLKLIAETFINQGDEVVFADPSFVEYEFTAKIMGAACIKVNLKDFTHDLEAMLQAITDKTKIVYICNPNNPTGTIVTEQEMDYFMNNVPEDVLVVFDEAYVEYVEAENFASGLKYVDQGKNALVLRTFSKIYGLAALRIGYAITTKEIAQAIERVIEPFNVNMLAQVAALAAIDDHEHVKKSQNLNSEGKQYLYKEFKNLGFDYVPTEANFIFVDTHKDIQFIFNKLLQLGVIIRTGDIFGYPTYMRLTIGTKQENERLINALKAILEE</sequence>
<dbReference type="PANTHER" id="PTHR43643:SF3">
    <property type="entry name" value="HISTIDINOL-PHOSPHATE AMINOTRANSFERASE"/>
    <property type="match status" value="1"/>
</dbReference>
<dbReference type="InterPro" id="IPR005861">
    <property type="entry name" value="HisP_aminotrans"/>
</dbReference>
<dbReference type="GO" id="GO:0030170">
    <property type="term" value="F:pyridoxal phosphate binding"/>
    <property type="evidence" value="ECO:0007669"/>
    <property type="project" value="InterPro"/>
</dbReference>
<evidence type="ECO:0000313" key="8">
    <source>
        <dbReference type="EMBL" id="QGT99553.1"/>
    </source>
</evidence>
<keyword evidence="6" id="KW-0028">Amino-acid biosynthesis</keyword>
<dbReference type="InterPro" id="IPR050106">
    <property type="entry name" value="HistidinolP_aminotransfase"/>
</dbReference>
<dbReference type="EC" id="2.6.1.9" evidence="6"/>
<dbReference type="InterPro" id="IPR015422">
    <property type="entry name" value="PyrdxlP-dep_Trfase_small"/>
</dbReference>
<dbReference type="GO" id="GO:0004400">
    <property type="term" value="F:histidinol-phosphate transaminase activity"/>
    <property type="evidence" value="ECO:0007669"/>
    <property type="project" value="UniProtKB-UniRule"/>
</dbReference>
<dbReference type="CDD" id="cd00609">
    <property type="entry name" value="AAT_like"/>
    <property type="match status" value="1"/>
</dbReference>
<dbReference type="SUPFAM" id="SSF53383">
    <property type="entry name" value="PLP-dependent transferases"/>
    <property type="match status" value="1"/>
</dbReference>
<protein>
    <recommendedName>
        <fullName evidence="6">Histidinol-phosphate aminotransferase</fullName>
        <ecNumber evidence="6">2.6.1.9</ecNumber>
    </recommendedName>
    <alternativeName>
        <fullName evidence="6">Imidazole acetol-phosphate transaminase</fullName>
    </alternativeName>
</protein>
<evidence type="ECO:0000256" key="4">
    <source>
        <dbReference type="ARBA" id="ARBA00022679"/>
    </source>
</evidence>
<name>A0A6I6DGV9_9FIRM</name>
<keyword evidence="3 6" id="KW-0032">Aminotransferase</keyword>
<keyword evidence="6" id="KW-0368">Histidine biosynthesis</keyword>
<dbReference type="HAMAP" id="MF_01023">
    <property type="entry name" value="HisC_aminotrans_2"/>
    <property type="match status" value="1"/>
</dbReference>
<dbReference type="EMBL" id="CP046457">
    <property type="protein sequence ID" value="QGT99553.1"/>
    <property type="molecule type" value="Genomic_DNA"/>
</dbReference>
<dbReference type="NCBIfam" id="TIGR01141">
    <property type="entry name" value="hisC"/>
    <property type="match status" value="1"/>
</dbReference>
<gene>
    <name evidence="6" type="primary">hisC</name>
    <name evidence="8" type="ORF">SYNTR_0960</name>
</gene>
<comment type="subunit">
    <text evidence="2 6">Homodimer.</text>
</comment>
<dbReference type="Proteomes" id="UP000426444">
    <property type="component" value="Chromosome"/>
</dbReference>
<dbReference type="InterPro" id="IPR015421">
    <property type="entry name" value="PyrdxlP-dep_Trfase_major"/>
</dbReference>
<organism evidence="8 9">
    <name type="scientific">Candidatus Syntrophocurvum alkaliphilum</name>
    <dbReference type="NCBI Taxonomy" id="2293317"/>
    <lineage>
        <taxon>Bacteria</taxon>
        <taxon>Bacillati</taxon>
        <taxon>Bacillota</taxon>
        <taxon>Clostridia</taxon>
        <taxon>Eubacteriales</taxon>
        <taxon>Syntrophomonadaceae</taxon>
        <taxon>Candidatus Syntrophocurvum</taxon>
    </lineage>
</organism>
<comment type="cofactor">
    <cofactor evidence="1 6">
        <name>pyridoxal 5'-phosphate</name>
        <dbReference type="ChEBI" id="CHEBI:597326"/>
    </cofactor>
</comment>
<dbReference type="AlphaFoldDB" id="A0A6I6DGV9"/>
<evidence type="ECO:0000313" key="9">
    <source>
        <dbReference type="Proteomes" id="UP000426444"/>
    </source>
</evidence>
<dbReference type="KEGG" id="salq:SYNTR_0960"/>
<proteinExistence type="inferred from homology"/>
<keyword evidence="4 6" id="KW-0808">Transferase</keyword>
<feature type="domain" description="Aminotransferase class I/classII large" evidence="7">
    <location>
        <begin position="36"/>
        <end position="361"/>
    </location>
</feature>
<accession>A0A6I6DGV9</accession>
<evidence type="ECO:0000256" key="2">
    <source>
        <dbReference type="ARBA" id="ARBA00011738"/>
    </source>
</evidence>
<evidence type="ECO:0000256" key="5">
    <source>
        <dbReference type="ARBA" id="ARBA00022898"/>
    </source>
</evidence>
<keyword evidence="9" id="KW-1185">Reference proteome</keyword>
<dbReference type="UniPathway" id="UPA00031">
    <property type="reaction ID" value="UER00012"/>
</dbReference>
<evidence type="ECO:0000256" key="3">
    <source>
        <dbReference type="ARBA" id="ARBA00022576"/>
    </source>
</evidence>
<evidence type="ECO:0000259" key="7">
    <source>
        <dbReference type="Pfam" id="PF00155"/>
    </source>
</evidence>
<dbReference type="Gene3D" id="3.90.1150.10">
    <property type="entry name" value="Aspartate Aminotransferase, domain 1"/>
    <property type="match status" value="1"/>
</dbReference>
<dbReference type="RefSeq" id="WP_156203434.1">
    <property type="nucleotide sequence ID" value="NZ_CP046457.1"/>
</dbReference>
<comment type="catalytic activity">
    <reaction evidence="6">
        <text>L-histidinol phosphate + 2-oxoglutarate = 3-(imidazol-4-yl)-2-oxopropyl phosphate + L-glutamate</text>
        <dbReference type="Rhea" id="RHEA:23744"/>
        <dbReference type="ChEBI" id="CHEBI:16810"/>
        <dbReference type="ChEBI" id="CHEBI:29985"/>
        <dbReference type="ChEBI" id="CHEBI:57766"/>
        <dbReference type="ChEBI" id="CHEBI:57980"/>
        <dbReference type="EC" id="2.6.1.9"/>
    </reaction>
</comment>
<dbReference type="InterPro" id="IPR015424">
    <property type="entry name" value="PyrdxlP-dep_Trfase"/>
</dbReference>
<reference evidence="9" key="1">
    <citation type="journal article" date="2019" name="Microbiology">
        <title>Complete Genome Sequence of an Uncultured Bacterium of the Candidate Phylum Bipolaricaulota.</title>
        <authorList>
            <person name="Kadnikov V.V."/>
            <person name="Mardanov A.V."/>
            <person name="Beletsky A.V."/>
            <person name="Frank Y.A."/>
            <person name="Karnachuk O.V."/>
            <person name="Ravin N.V."/>
        </authorList>
    </citation>
    <scope>NUCLEOTIDE SEQUENCE [LARGE SCALE GENOMIC DNA]</scope>
</reference>
<comment type="pathway">
    <text evidence="6">Amino-acid biosynthesis; L-histidine biosynthesis; L-histidine from 5-phospho-alpha-D-ribose 1-diphosphate: step 7/9.</text>
</comment>
<dbReference type="InterPro" id="IPR004839">
    <property type="entry name" value="Aminotransferase_I/II_large"/>
</dbReference>
<evidence type="ECO:0000256" key="6">
    <source>
        <dbReference type="HAMAP-Rule" id="MF_01023"/>
    </source>
</evidence>
<keyword evidence="5 6" id="KW-0663">Pyridoxal phosphate</keyword>
<dbReference type="OrthoDB" id="9813612at2"/>
<dbReference type="PANTHER" id="PTHR43643">
    <property type="entry name" value="HISTIDINOL-PHOSPHATE AMINOTRANSFERASE 2"/>
    <property type="match status" value="1"/>
</dbReference>